<dbReference type="AlphaFoldDB" id="A0A327YS55"/>
<evidence type="ECO:0000259" key="2">
    <source>
        <dbReference type="Pfam" id="PF01757"/>
    </source>
</evidence>
<accession>A0A327YS55</accession>
<feature type="transmembrane region" description="Helical" evidence="1">
    <location>
        <begin position="170"/>
        <end position="191"/>
    </location>
</feature>
<feature type="transmembrane region" description="Helical" evidence="1">
    <location>
        <begin position="278"/>
        <end position="297"/>
    </location>
</feature>
<dbReference type="GO" id="GO:0016747">
    <property type="term" value="F:acyltransferase activity, transferring groups other than amino-acyl groups"/>
    <property type="evidence" value="ECO:0007669"/>
    <property type="project" value="InterPro"/>
</dbReference>
<dbReference type="PANTHER" id="PTHR23028">
    <property type="entry name" value="ACETYLTRANSFERASE"/>
    <property type="match status" value="1"/>
</dbReference>
<name>A0A327YS55_9FLAO</name>
<dbReference type="InterPro" id="IPR050879">
    <property type="entry name" value="Acyltransferase_3"/>
</dbReference>
<protein>
    <submittedName>
        <fullName evidence="3">Peptidoglycan/LPS O-acetylase OafA/YrhL</fullName>
    </submittedName>
</protein>
<feature type="transmembrane region" description="Helical" evidence="1">
    <location>
        <begin position="43"/>
        <end position="60"/>
    </location>
</feature>
<keyword evidence="4" id="KW-1185">Reference proteome</keyword>
<keyword evidence="1" id="KW-0812">Transmembrane</keyword>
<proteinExistence type="predicted"/>
<dbReference type="EMBL" id="QLMI01000003">
    <property type="protein sequence ID" value="RAK23780.1"/>
    <property type="molecule type" value="Genomic_DNA"/>
</dbReference>
<feature type="transmembrane region" description="Helical" evidence="1">
    <location>
        <begin position="251"/>
        <end position="271"/>
    </location>
</feature>
<feature type="transmembrane region" description="Helical" evidence="1">
    <location>
        <begin position="203"/>
        <end position="220"/>
    </location>
</feature>
<feature type="transmembrane region" description="Helical" evidence="1">
    <location>
        <begin position="143"/>
        <end position="163"/>
    </location>
</feature>
<dbReference type="OrthoDB" id="9796461at2"/>
<keyword evidence="1" id="KW-1133">Transmembrane helix</keyword>
<feature type="transmembrane region" description="Helical" evidence="1">
    <location>
        <begin position="80"/>
        <end position="100"/>
    </location>
</feature>
<feature type="transmembrane region" description="Helical" evidence="1">
    <location>
        <begin position="227"/>
        <end position="245"/>
    </location>
</feature>
<feature type="transmembrane region" description="Helical" evidence="1">
    <location>
        <begin position="303"/>
        <end position="324"/>
    </location>
</feature>
<evidence type="ECO:0000256" key="1">
    <source>
        <dbReference type="SAM" id="Phobius"/>
    </source>
</evidence>
<feature type="transmembrane region" description="Helical" evidence="1">
    <location>
        <begin position="12"/>
        <end position="36"/>
    </location>
</feature>
<reference evidence="3 4" key="1">
    <citation type="submission" date="2018-06" db="EMBL/GenBank/DDBJ databases">
        <title>Genomic Encyclopedia of Type Strains, Phase III (KMG-III): the genomes of soil and plant-associated and newly described type strains.</title>
        <authorList>
            <person name="Whitman W."/>
        </authorList>
    </citation>
    <scope>NUCLEOTIDE SEQUENCE [LARGE SCALE GENOMIC DNA]</scope>
    <source>
        <strain evidence="3 4">CGMCC 1.12398</strain>
    </source>
</reference>
<dbReference type="PANTHER" id="PTHR23028:SF53">
    <property type="entry name" value="ACYL_TRANSF_3 DOMAIN-CONTAINING PROTEIN"/>
    <property type="match status" value="1"/>
</dbReference>
<dbReference type="InterPro" id="IPR002656">
    <property type="entry name" value="Acyl_transf_3_dom"/>
</dbReference>
<feature type="domain" description="Acyltransferase 3" evidence="2">
    <location>
        <begin position="5"/>
        <end position="324"/>
    </location>
</feature>
<evidence type="ECO:0000313" key="3">
    <source>
        <dbReference type="EMBL" id="RAK23780.1"/>
    </source>
</evidence>
<dbReference type="Pfam" id="PF01757">
    <property type="entry name" value="Acyl_transf_3"/>
    <property type="match status" value="1"/>
</dbReference>
<dbReference type="Proteomes" id="UP000249620">
    <property type="component" value="Unassembled WGS sequence"/>
</dbReference>
<dbReference type="GO" id="GO:0016020">
    <property type="term" value="C:membrane"/>
    <property type="evidence" value="ECO:0007669"/>
    <property type="project" value="TreeGrafter"/>
</dbReference>
<dbReference type="RefSeq" id="WP_111566602.1">
    <property type="nucleotide sequence ID" value="NZ_QLMI01000003.1"/>
</dbReference>
<comment type="caution">
    <text evidence="3">The sequence shown here is derived from an EMBL/GenBank/DDBJ whole genome shotgun (WGS) entry which is preliminary data.</text>
</comment>
<sequence length="341" mass="40276">MNKNNCFDFLRFFFAFDILLAHLWELSESSSLFFLSRITDSSIAIKGFFVISGFLVAKSYTNTPSLKEYFIKRAKRILPAYVFVILFATILFSIFSNYGFYSYFTSISTYQYVAWNLVFLNFVHPCLPGIFENNLLCAVNGALWTLKIEEGFYLILPLVFYLLTKIKKPFFVLLVIYIGSILYWYIMQFYFNKPLLAKQLPGQMSYFVVGIFSYLYFYNLMKIKFKIVLISIFILIASYYFPLIFNVFYPAALGLIVIISAYSLLFFNNFGKYGDFTYGLYIFHFPVIQLFRQYNLFEKHNPYFMGVIVVLLSFSLAIFSWFVIEKRFLDRYKLRNNASQN</sequence>
<gene>
    <name evidence="3" type="ORF">B0I03_103246</name>
</gene>
<evidence type="ECO:0000313" key="4">
    <source>
        <dbReference type="Proteomes" id="UP000249620"/>
    </source>
</evidence>
<keyword evidence="1" id="KW-0472">Membrane</keyword>
<dbReference type="GO" id="GO:0000271">
    <property type="term" value="P:polysaccharide biosynthetic process"/>
    <property type="evidence" value="ECO:0007669"/>
    <property type="project" value="TreeGrafter"/>
</dbReference>
<organism evidence="3 4">
    <name type="scientific">Flavobacterium aquaticum</name>
    <dbReference type="NCBI Taxonomy" id="1236486"/>
    <lineage>
        <taxon>Bacteria</taxon>
        <taxon>Pseudomonadati</taxon>
        <taxon>Bacteroidota</taxon>
        <taxon>Flavobacteriia</taxon>
        <taxon>Flavobacteriales</taxon>
        <taxon>Flavobacteriaceae</taxon>
        <taxon>Flavobacterium</taxon>
    </lineage>
</organism>